<accession>A0A419RU77</accession>
<dbReference type="EMBL" id="RAHX01000001">
    <property type="protein sequence ID" value="RJY09341.1"/>
    <property type="molecule type" value="Genomic_DNA"/>
</dbReference>
<gene>
    <name evidence="1" type="ORF">D6201_08215</name>
</gene>
<sequence length="163" mass="17910">MLTLFATLSMLAAPQEGGPFLTFSRRAAEEPDTLRVQVGELRTDDARPHFWMRKAVEGQGATAIEWTDTVRCPKARNAIVAATQIAPPRVYVPGIPVRPDGSYVITMDGVQYELTASAHYDSRISSDIRFTSNVGSPLANWVEGTLESLEDCWSADLPDGERL</sequence>
<evidence type="ECO:0000313" key="2">
    <source>
        <dbReference type="Proteomes" id="UP000285232"/>
    </source>
</evidence>
<name>A0A419RU77_9SPHN</name>
<keyword evidence="2" id="KW-1185">Reference proteome</keyword>
<dbReference type="RefSeq" id="WP_120048348.1">
    <property type="nucleotide sequence ID" value="NZ_RAHX01000001.1"/>
</dbReference>
<dbReference type="OrthoDB" id="7573645at2"/>
<protein>
    <submittedName>
        <fullName evidence="1">Uncharacterized protein</fullName>
    </submittedName>
</protein>
<dbReference type="Proteomes" id="UP000285232">
    <property type="component" value="Unassembled WGS sequence"/>
</dbReference>
<evidence type="ECO:0000313" key="1">
    <source>
        <dbReference type="EMBL" id="RJY09341.1"/>
    </source>
</evidence>
<reference evidence="1 2" key="1">
    <citation type="journal article" date="2017" name="Int. J. Syst. Evol. Microbiol.">
        <title>Erythrobacter aquimixticola sp. nov., isolated from the junction between the ocean and a freshwater spring.</title>
        <authorList>
            <person name="Park S."/>
            <person name="Jung Y.T."/>
            <person name="Choi S.J."/>
            <person name="Yoon J.H."/>
        </authorList>
    </citation>
    <scope>NUCLEOTIDE SEQUENCE [LARGE SCALE GENOMIC DNA]</scope>
    <source>
        <strain evidence="1 2">JSSK-14</strain>
    </source>
</reference>
<proteinExistence type="predicted"/>
<comment type="caution">
    <text evidence="1">The sequence shown here is derived from an EMBL/GenBank/DDBJ whole genome shotgun (WGS) entry which is preliminary data.</text>
</comment>
<dbReference type="AlphaFoldDB" id="A0A419RU77"/>
<organism evidence="1 2">
    <name type="scientific">Aurantiacibacter aquimixticola</name>
    <dbReference type="NCBI Taxonomy" id="1958945"/>
    <lineage>
        <taxon>Bacteria</taxon>
        <taxon>Pseudomonadati</taxon>
        <taxon>Pseudomonadota</taxon>
        <taxon>Alphaproteobacteria</taxon>
        <taxon>Sphingomonadales</taxon>
        <taxon>Erythrobacteraceae</taxon>
        <taxon>Aurantiacibacter</taxon>
    </lineage>
</organism>